<comment type="caution">
    <text evidence="3">The sequence shown here is derived from an EMBL/GenBank/DDBJ whole genome shotgun (WGS) entry which is preliminary data.</text>
</comment>
<evidence type="ECO:0000313" key="3">
    <source>
        <dbReference type="EMBL" id="ORX05589.1"/>
    </source>
</evidence>
<dbReference type="InterPro" id="IPR019945">
    <property type="entry name" value="F420_G6P_DH-rel"/>
</dbReference>
<protein>
    <submittedName>
        <fullName evidence="3">LLM class F420-dependent oxidoreductase</fullName>
    </submittedName>
</protein>
<proteinExistence type="predicted"/>
<dbReference type="Gene3D" id="3.20.20.30">
    <property type="entry name" value="Luciferase-like domain"/>
    <property type="match status" value="1"/>
</dbReference>
<dbReference type="GO" id="GO:0016705">
    <property type="term" value="F:oxidoreductase activity, acting on paired donors, with incorporation or reduction of molecular oxygen"/>
    <property type="evidence" value="ECO:0007669"/>
    <property type="project" value="InterPro"/>
</dbReference>
<dbReference type="InterPro" id="IPR036661">
    <property type="entry name" value="Luciferase-like_sf"/>
</dbReference>
<organism evidence="3 4">
    <name type="scientific">Mycolicibacillus trivialis</name>
    <dbReference type="NCBI Taxonomy" id="1798"/>
    <lineage>
        <taxon>Bacteria</taxon>
        <taxon>Bacillati</taxon>
        <taxon>Actinomycetota</taxon>
        <taxon>Actinomycetes</taxon>
        <taxon>Mycobacteriales</taxon>
        <taxon>Mycobacteriaceae</taxon>
        <taxon>Mycolicibacillus</taxon>
    </lineage>
</organism>
<dbReference type="STRING" id="1798.AWC30_09035"/>
<evidence type="ECO:0000259" key="2">
    <source>
        <dbReference type="Pfam" id="PF00296"/>
    </source>
</evidence>
<dbReference type="AlphaFoldDB" id="A0A1X2EM29"/>
<keyword evidence="1" id="KW-0560">Oxidoreductase</keyword>
<dbReference type="InterPro" id="IPR050564">
    <property type="entry name" value="F420-G6PD/mer"/>
</dbReference>
<dbReference type="Proteomes" id="UP000193090">
    <property type="component" value="Unassembled WGS sequence"/>
</dbReference>
<dbReference type="Pfam" id="PF00296">
    <property type="entry name" value="Bac_luciferase"/>
    <property type="match status" value="1"/>
</dbReference>
<dbReference type="NCBIfam" id="TIGR03557">
    <property type="entry name" value="F420_G6P_family"/>
    <property type="match status" value="1"/>
</dbReference>
<name>A0A1X2EM29_9MYCO</name>
<sequence>MTRFGYTLMTEQSGPADLVRHAVDAEQAGFDFLVSSDHFTPWLASQGHAPNAWAVLGAVAHATERAHLYSYVTCPTMRYHPAVVAQQAATVSLLSEGRFTLGLGSGENLNEHVIGEGWPSVASRQDMLREAIEIISALLDGEPVTWHGDYFSVEMAKLWDPPEQPVGIGVAMAGRHGIAKLATLADHLIAVAPDAGLVHDWHSARQAAGLAGGGRIVGQIPVCWDRDRDAAIARAHDQFRWFGGGWQVNAELPTPAAFAAATRYVRPEDVAEAIACGPDLDRIVEAVRAYREAGFTDIALIQIGGNHQEEFLAEAADPLLTKLRAAVA</sequence>
<keyword evidence="4" id="KW-1185">Reference proteome</keyword>
<dbReference type="EMBL" id="LQPZ01000018">
    <property type="protein sequence ID" value="ORX05589.1"/>
    <property type="molecule type" value="Genomic_DNA"/>
</dbReference>
<reference evidence="3 4" key="1">
    <citation type="submission" date="2016-01" db="EMBL/GenBank/DDBJ databases">
        <title>The new phylogeny of the genus Mycobacterium.</title>
        <authorList>
            <person name="Tarcisio F."/>
            <person name="Conor M."/>
            <person name="Antonella G."/>
            <person name="Elisabetta G."/>
            <person name="Giulia F.S."/>
            <person name="Sara T."/>
            <person name="Anna F."/>
            <person name="Clotilde B."/>
            <person name="Roberto B."/>
            <person name="Veronica D.S."/>
            <person name="Fabio R."/>
            <person name="Monica P."/>
            <person name="Olivier J."/>
            <person name="Enrico T."/>
            <person name="Nicola S."/>
        </authorList>
    </citation>
    <scope>NUCLEOTIDE SEQUENCE [LARGE SCALE GENOMIC DNA]</scope>
    <source>
        <strain evidence="3 4">DSM 44153</strain>
    </source>
</reference>
<dbReference type="OrthoDB" id="180193at2"/>
<evidence type="ECO:0000256" key="1">
    <source>
        <dbReference type="ARBA" id="ARBA00023002"/>
    </source>
</evidence>
<evidence type="ECO:0000313" key="4">
    <source>
        <dbReference type="Proteomes" id="UP000193090"/>
    </source>
</evidence>
<dbReference type="PANTHER" id="PTHR43244">
    <property type="match status" value="1"/>
</dbReference>
<accession>A0A1X2EM29</accession>
<dbReference type="SUPFAM" id="SSF51679">
    <property type="entry name" value="Bacterial luciferase-like"/>
    <property type="match status" value="1"/>
</dbReference>
<dbReference type="InterPro" id="IPR011251">
    <property type="entry name" value="Luciferase-like_dom"/>
</dbReference>
<feature type="domain" description="Luciferase-like" evidence="2">
    <location>
        <begin position="3"/>
        <end position="296"/>
    </location>
</feature>
<dbReference type="RefSeq" id="WP_085109840.1">
    <property type="nucleotide sequence ID" value="NZ_JACKSN010000028.1"/>
</dbReference>
<gene>
    <name evidence="3" type="ORF">AWC30_09035</name>
</gene>
<dbReference type="PANTHER" id="PTHR43244:SF1">
    <property type="entry name" value="5,10-METHYLENETETRAHYDROMETHANOPTERIN REDUCTASE"/>
    <property type="match status" value="1"/>
</dbReference>